<keyword evidence="1" id="KW-0812">Transmembrane</keyword>
<dbReference type="PANTHER" id="PTHR36305:SF1">
    <property type="entry name" value="PHOSPHATIDYLGLYCEROPHOSPHATASE A"/>
    <property type="match status" value="1"/>
</dbReference>
<dbReference type="EMBL" id="FOBS01000002">
    <property type="protein sequence ID" value="SEL99056.1"/>
    <property type="molecule type" value="Genomic_DNA"/>
</dbReference>
<feature type="transmembrane region" description="Helical" evidence="1">
    <location>
        <begin position="112"/>
        <end position="135"/>
    </location>
</feature>
<dbReference type="PANTHER" id="PTHR36305">
    <property type="entry name" value="PHOSPHATIDYLGLYCEROPHOSPHATASE A"/>
    <property type="match status" value="1"/>
</dbReference>
<proteinExistence type="predicted"/>
<dbReference type="Proteomes" id="UP000198744">
    <property type="component" value="Unassembled WGS sequence"/>
</dbReference>
<dbReference type="GO" id="GO:0008962">
    <property type="term" value="F:phosphatidylglycerophosphatase activity"/>
    <property type="evidence" value="ECO:0007669"/>
    <property type="project" value="InterPro"/>
</dbReference>
<feature type="transmembrane region" description="Helical" evidence="1">
    <location>
        <begin position="20"/>
        <end position="47"/>
    </location>
</feature>
<dbReference type="InterPro" id="IPR007686">
    <property type="entry name" value="YutG/PgpA"/>
</dbReference>
<dbReference type="InterPro" id="IPR036681">
    <property type="entry name" value="PgpA-like_sf"/>
</dbReference>
<name>A0A1H7UQG8_9BACT</name>
<gene>
    <name evidence="3" type="ORF">SAMN04489760_10229</name>
</gene>
<evidence type="ECO:0000313" key="4">
    <source>
        <dbReference type="Proteomes" id="UP000198744"/>
    </source>
</evidence>
<dbReference type="SUPFAM" id="SSF101307">
    <property type="entry name" value="YutG-like"/>
    <property type="match status" value="1"/>
</dbReference>
<evidence type="ECO:0000313" key="3">
    <source>
        <dbReference type="EMBL" id="SEL99056.1"/>
    </source>
</evidence>
<dbReference type="Pfam" id="PF04608">
    <property type="entry name" value="PgpA"/>
    <property type="match status" value="1"/>
</dbReference>
<dbReference type="InterPro" id="IPR026037">
    <property type="entry name" value="PgpA"/>
</dbReference>
<dbReference type="STRING" id="43775.SAMN04489760_10229"/>
<evidence type="ECO:0000256" key="1">
    <source>
        <dbReference type="SAM" id="Phobius"/>
    </source>
</evidence>
<protein>
    <submittedName>
        <fullName evidence="3">Phosphatidylglycerophosphatase</fullName>
    </submittedName>
</protein>
<dbReference type="CDD" id="cd06971">
    <property type="entry name" value="PgpA"/>
    <property type="match status" value="1"/>
</dbReference>
<keyword evidence="1" id="KW-1133">Transmembrane helix</keyword>
<keyword evidence="4" id="KW-1185">Reference proteome</keyword>
<reference evidence="3 4" key="1">
    <citation type="submission" date="2016-10" db="EMBL/GenBank/DDBJ databases">
        <authorList>
            <person name="de Groot N.N."/>
        </authorList>
    </citation>
    <scope>NUCLEOTIDE SEQUENCE [LARGE SCALE GENOMIC DNA]</scope>
    <source>
        <strain evidence="3 4">DSM 8423</strain>
    </source>
</reference>
<sequence length="139" mass="14846">MGTGYAPVAPGTVGTILGIPLYLALSLLSQPFHILAILALTGLAVGISQKAEALFRKKDSPHIVIDEIIGLQYTLLPAAQDISLIFCGFLLFRFFDIVKVFPAGWVQDKLPGGYGIVADDVVAGIYGAALLWLLIGFWS</sequence>
<feature type="domain" description="YutG/PgpA" evidence="2">
    <location>
        <begin position="2"/>
        <end position="134"/>
    </location>
</feature>
<evidence type="ECO:0000259" key="2">
    <source>
        <dbReference type="Pfam" id="PF04608"/>
    </source>
</evidence>
<keyword evidence="1" id="KW-0472">Membrane</keyword>
<accession>A0A1H7UQG8</accession>
<organism evidence="3 4">
    <name type="scientific">Syntrophus gentianae</name>
    <dbReference type="NCBI Taxonomy" id="43775"/>
    <lineage>
        <taxon>Bacteria</taxon>
        <taxon>Pseudomonadati</taxon>
        <taxon>Thermodesulfobacteriota</taxon>
        <taxon>Syntrophia</taxon>
        <taxon>Syntrophales</taxon>
        <taxon>Syntrophaceae</taxon>
        <taxon>Syntrophus</taxon>
    </lineage>
</organism>
<dbReference type="PIRSF" id="PIRSF006162">
    <property type="entry name" value="PgpA"/>
    <property type="match status" value="1"/>
</dbReference>
<dbReference type="RefSeq" id="WP_217638853.1">
    <property type="nucleotide sequence ID" value="NZ_FOBS01000002.1"/>
</dbReference>
<dbReference type="GO" id="GO:0006655">
    <property type="term" value="P:phosphatidylglycerol biosynthetic process"/>
    <property type="evidence" value="ECO:0007669"/>
    <property type="project" value="UniProtKB-UniPathway"/>
</dbReference>
<dbReference type="AlphaFoldDB" id="A0A1H7UQG8"/>
<dbReference type="UniPathway" id="UPA00084">
    <property type="reaction ID" value="UER00504"/>
</dbReference>